<evidence type="ECO:0000256" key="1">
    <source>
        <dbReference type="SAM" id="Coils"/>
    </source>
</evidence>
<feature type="region of interest" description="Disordered" evidence="2">
    <location>
        <begin position="654"/>
        <end position="712"/>
    </location>
</feature>
<feature type="region of interest" description="Disordered" evidence="2">
    <location>
        <begin position="469"/>
        <end position="500"/>
    </location>
</feature>
<proteinExistence type="predicted"/>
<feature type="compositionally biased region" description="Pro residues" evidence="2">
    <location>
        <begin position="312"/>
        <end position="321"/>
    </location>
</feature>
<dbReference type="VEuPathDB" id="CryptoDB:Cvel_14378"/>
<feature type="compositionally biased region" description="Basic and acidic residues" evidence="2">
    <location>
        <begin position="758"/>
        <end position="777"/>
    </location>
</feature>
<name>A0A0G4F0U3_9ALVE</name>
<evidence type="ECO:0000313" key="3">
    <source>
        <dbReference type="EMBL" id="CEM04696.1"/>
    </source>
</evidence>
<protein>
    <submittedName>
        <fullName evidence="3">Uncharacterized protein</fullName>
    </submittedName>
</protein>
<feature type="compositionally biased region" description="Basic and acidic residues" evidence="2">
    <location>
        <begin position="562"/>
        <end position="593"/>
    </location>
</feature>
<keyword evidence="1" id="KW-0175">Coiled coil</keyword>
<feature type="region of interest" description="Disordered" evidence="2">
    <location>
        <begin position="721"/>
        <end position="740"/>
    </location>
</feature>
<feature type="region of interest" description="Disordered" evidence="2">
    <location>
        <begin position="755"/>
        <end position="777"/>
    </location>
</feature>
<gene>
    <name evidence="3" type="ORF">Cvel_14378</name>
</gene>
<organism evidence="3">
    <name type="scientific">Chromera velia CCMP2878</name>
    <dbReference type="NCBI Taxonomy" id="1169474"/>
    <lineage>
        <taxon>Eukaryota</taxon>
        <taxon>Sar</taxon>
        <taxon>Alveolata</taxon>
        <taxon>Colpodellida</taxon>
        <taxon>Chromeraceae</taxon>
        <taxon>Chromera</taxon>
    </lineage>
</organism>
<feature type="coiled-coil region" evidence="1">
    <location>
        <begin position="392"/>
        <end position="461"/>
    </location>
</feature>
<evidence type="ECO:0000256" key="2">
    <source>
        <dbReference type="SAM" id="MobiDB-lite"/>
    </source>
</evidence>
<sequence length="961" mass="108296">MNNTEEGWNPGGGNAVEDVAPDAETRPQTSVLHLKGIERFTHLISDVKKSLGNSTSEKRAEEQKILVEEAETQIAGSREYARILVDVKGKMVDLFQNMLDEINDHIERGQEFNTLVQFPPDQDPSPTRTQAGNNGRMVLADMFSEDFGADLAVRQDRVDAILADMGKRILSCCWSEVLPEDGKKVGALELQNQSLIERLATCIGQKMELEKKLNQCRMEYFKELTQLRDQLLLQKKVQNYQPLDAQWFVFTGYLDETTQEILKDKINSVGKRYHEEYEKKDKLADMLRARIQVLERALMKRGQTIPLEDGVPCPPPPPSKPETPAALLPPIGGDGGDGEEGLKGDCGAVLKGLVLREANDPERVFDVFYKEYADRLEGKFRKQGAGKAGAADAVLQDQLQKSQAELKEATSRIQALEKELQEKSERLSKEEEAGREAQEEVRRLQKRVAELEAEVENIGASHRALVTKYEELKNAKPEEPAKPPEGPKERPLTPEQRNLELEFTQNKLKEAEEEVLQLRQETRDLRSQTMNLEDLLKTAEEKATEGAEGRKKAEERVEEVERELQRQNTKMKELADTRDLANADLQAAREKAARRQSGFAQTEIVFTEPTQTEEESKEEDQGNQTERRLSACPREMAAQTDDWLLDEIIEAIIADRLPPPQEKSDEPSEGDGDATVIVEEPKEAPPPAPPQPQGGMTGWRRRSSVLAAQQQKEELERLKEQLKERASRTTAPSGDTEEAEVQTVFTWVLQTLGFTENPSKDQQRAMEEKEEREAAKREAELVEKNFENRDEIRRDLRSEMRDWVRLVSILADSELPDLRPQIRQLLLSNGISMHVINQMPAEHLDSLAAGWHEIFAAILRLLSEDQPGFLVEMDVRDSAKKDMLTRSQWRRGKGRSDIAAVAAKLAKTNLILRTPAMMIWGGPACLRVGCCLFGASSSCPLHEESAVCLVPSFILPVFLSG</sequence>
<feature type="region of interest" description="Disordered" evidence="2">
    <location>
        <begin position="540"/>
        <end position="635"/>
    </location>
</feature>
<feature type="region of interest" description="Disordered" evidence="2">
    <location>
        <begin position="305"/>
        <end position="325"/>
    </location>
</feature>
<feature type="compositionally biased region" description="Basic and acidic residues" evidence="2">
    <location>
        <begin position="540"/>
        <end position="555"/>
    </location>
</feature>
<accession>A0A0G4F0U3</accession>
<dbReference type="AlphaFoldDB" id="A0A0G4F0U3"/>
<reference evidence="3" key="1">
    <citation type="submission" date="2014-11" db="EMBL/GenBank/DDBJ databases">
        <authorList>
            <person name="Otto D Thomas"/>
            <person name="Naeem Raeece"/>
        </authorList>
    </citation>
    <scope>NUCLEOTIDE SEQUENCE</scope>
</reference>
<feature type="region of interest" description="Disordered" evidence="2">
    <location>
        <begin position="1"/>
        <end position="27"/>
    </location>
</feature>
<dbReference type="PANTHER" id="PTHR23159:SF31">
    <property type="entry name" value="CENTROSOME-ASSOCIATED PROTEIN CEP250 ISOFORM X1"/>
    <property type="match status" value="1"/>
</dbReference>
<dbReference type="PANTHER" id="PTHR23159">
    <property type="entry name" value="CENTROSOMAL PROTEIN 2"/>
    <property type="match status" value="1"/>
</dbReference>
<dbReference type="EMBL" id="CDMZ01000023">
    <property type="protein sequence ID" value="CEM04696.1"/>
    <property type="molecule type" value="Genomic_DNA"/>
</dbReference>